<sequence length="260" mass="29426">MLFIGRGIYHIQHAHSANVRMAINSGLEHFPKFDKSLIRIVDAAAIGFHSWEDFANHMWLIDPVEGYNDTFTIRNLASGNYLDLTDGYQSDGTSIYCRAPTGGNNQKWIIKRDVHQEPQKELLWKIQNEASKTFADLYGGRVSSSFSYLVLSSERLRAIWGDTDLGSTKSRPEIFDIDDFATIFKAEVAKWGNKTFKADGFGILCGMMFGSKTDNNGKEISTAYNWNLEVKDLSKVVFYRPLDGTISYDADGYKAYFGLY</sequence>
<evidence type="ECO:0000313" key="1">
    <source>
        <dbReference type="EMBL" id="KAG9218687.1"/>
    </source>
</evidence>
<reference evidence="1 2" key="1">
    <citation type="journal article" date="2021" name="Appl. Environ. Microbiol.">
        <title>Genetic linkage and physical mapping for an oyster mushroom Pleurotus cornucopiae and QTL analysis for the trait cap color.</title>
        <authorList>
            <person name="Zhang Y."/>
            <person name="Gao W."/>
            <person name="Sonnenberg A."/>
            <person name="Chen Q."/>
            <person name="Zhang J."/>
            <person name="Huang C."/>
        </authorList>
    </citation>
    <scope>NUCLEOTIDE SEQUENCE [LARGE SCALE GENOMIC DNA]</scope>
    <source>
        <strain evidence="1">CCMSSC00406</strain>
    </source>
</reference>
<proteinExistence type="predicted"/>
<accession>A0ACB7IKF8</accession>
<gene>
    <name evidence="1" type="ORF">CCMSSC00406_0001199</name>
</gene>
<evidence type="ECO:0000313" key="2">
    <source>
        <dbReference type="Proteomes" id="UP000824881"/>
    </source>
</evidence>
<dbReference type="Proteomes" id="UP000824881">
    <property type="component" value="Unassembled WGS sequence"/>
</dbReference>
<dbReference type="EMBL" id="WQMT02000009">
    <property type="protein sequence ID" value="KAG9218687.1"/>
    <property type="molecule type" value="Genomic_DNA"/>
</dbReference>
<organism evidence="1 2">
    <name type="scientific">Pleurotus cornucopiae</name>
    <name type="common">Cornucopia mushroom</name>
    <dbReference type="NCBI Taxonomy" id="5321"/>
    <lineage>
        <taxon>Eukaryota</taxon>
        <taxon>Fungi</taxon>
        <taxon>Dikarya</taxon>
        <taxon>Basidiomycota</taxon>
        <taxon>Agaricomycotina</taxon>
        <taxon>Agaricomycetes</taxon>
        <taxon>Agaricomycetidae</taxon>
        <taxon>Agaricales</taxon>
        <taxon>Pleurotineae</taxon>
        <taxon>Pleurotaceae</taxon>
        <taxon>Pleurotus</taxon>
    </lineage>
</organism>
<comment type="caution">
    <text evidence="1">The sequence shown here is derived from an EMBL/GenBank/DDBJ whole genome shotgun (WGS) entry which is preliminary data.</text>
</comment>
<protein>
    <submittedName>
        <fullName evidence="1">Uncharacterized protein</fullName>
    </submittedName>
</protein>
<keyword evidence="2" id="KW-1185">Reference proteome</keyword>
<name>A0ACB7IKF8_PLECO</name>